<gene>
    <name evidence="1" type="ORF">C823_05856</name>
</gene>
<accession>N1ZW80</accession>
<dbReference type="HOGENOM" id="CLU_3403608_0_0_9"/>
<keyword evidence="2" id="KW-1185">Reference proteome</keyword>
<proteinExistence type="predicted"/>
<reference evidence="1 2" key="1">
    <citation type="journal article" date="2014" name="Genome Announc.">
        <title>Draft genome sequences of the altered schaedler flora, a defined bacterial community from gnotobiotic mice.</title>
        <authorList>
            <person name="Wannemuehler M.J."/>
            <person name="Overstreet A.M."/>
            <person name="Ward D.V."/>
            <person name="Phillips G.J."/>
        </authorList>
    </citation>
    <scope>NUCLEOTIDE SEQUENCE [LARGE SCALE GENOMIC DNA]</scope>
    <source>
        <strain evidence="1 2">ASF492</strain>
    </source>
</reference>
<evidence type="ECO:0000313" key="2">
    <source>
        <dbReference type="Proteomes" id="UP000012589"/>
    </source>
</evidence>
<evidence type="ECO:0000313" key="1">
    <source>
        <dbReference type="EMBL" id="EMZ18095.1"/>
    </source>
</evidence>
<sequence length="30" mass="3350">MLSVRCASQFVPIGHDMENTVHANDFSETL</sequence>
<protein>
    <submittedName>
        <fullName evidence="1">Uncharacterized protein</fullName>
    </submittedName>
</protein>
<dbReference type="AlphaFoldDB" id="N1ZW80"/>
<comment type="caution">
    <text evidence="1">The sequence shown here is derived from an EMBL/GenBank/DDBJ whole genome shotgun (WGS) entry which is preliminary data.</text>
</comment>
<dbReference type="Proteomes" id="UP000012589">
    <property type="component" value="Unassembled WGS sequence"/>
</dbReference>
<dbReference type="STRING" id="1235802.C823_05856"/>
<name>N1ZW80_9FIRM</name>
<organism evidence="1 2">
    <name type="scientific">Eubacterium plexicaudatum ASF492</name>
    <dbReference type="NCBI Taxonomy" id="1235802"/>
    <lineage>
        <taxon>Bacteria</taxon>
        <taxon>Bacillati</taxon>
        <taxon>Bacillota</taxon>
        <taxon>Clostridia</taxon>
        <taxon>Eubacteriales</taxon>
        <taxon>Eubacteriaceae</taxon>
        <taxon>Eubacterium</taxon>
    </lineage>
</organism>
<dbReference type="EMBL" id="AQFT01000191">
    <property type="protein sequence ID" value="EMZ18095.1"/>
    <property type="molecule type" value="Genomic_DNA"/>
</dbReference>